<dbReference type="EMBL" id="AP027271">
    <property type="protein sequence ID" value="BDX03307.1"/>
    <property type="molecule type" value="Genomic_DNA"/>
</dbReference>
<proteinExistence type="predicted"/>
<evidence type="ECO:0000259" key="1">
    <source>
        <dbReference type="Pfam" id="PF08376"/>
    </source>
</evidence>
<gene>
    <name evidence="2" type="ORF">MACH16_20550</name>
</gene>
<dbReference type="RefSeq" id="WP_338267707.1">
    <property type="nucleotide sequence ID" value="NZ_AP027271.1"/>
</dbReference>
<sequence>MISISIFIGTCLGIITLALARQIWSRKAAKARSLSGVTGIRVFIDLIKLTQQHRGVHSGFLNGKQDFQEKLNALEKDINKHYSDLILFEKRHSYPSSLSVSYPFKQWQRIINHTSIQSAESFRFHSGLIARQLDAVWDMSDEFSLTSNQHENIRHRAEQLVKTLPELAEALGQIRALSVQVAAKNDISSDKKLQLLFTLGKIEDYQTKLTTPLPPASNQQLTQFVSEIKESVQNQHLSTQDPDLLFNNATQVIDEIYTVIYAGFESLKTTISEDKSLF</sequence>
<protein>
    <recommendedName>
        <fullName evidence="1">Nitrate/nitrite sensing protein domain-containing protein</fullName>
    </recommendedName>
</protein>
<name>A0ABM8FE03_9GAMM</name>
<evidence type="ECO:0000313" key="3">
    <source>
        <dbReference type="Proteomes" id="UP001307608"/>
    </source>
</evidence>
<dbReference type="Proteomes" id="UP001307608">
    <property type="component" value="Chromosome"/>
</dbReference>
<dbReference type="Pfam" id="PF08376">
    <property type="entry name" value="NIT"/>
    <property type="match status" value="1"/>
</dbReference>
<accession>A0ABM8FE03</accession>
<dbReference type="InterPro" id="IPR013587">
    <property type="entry name" value="Nitrate/nitrite_sensing"/>
</dbReference>
<reference evidence="2 3" key="1">
    <citation type="submission" date="2023-01" db="EMBL/GenBank/DDBJ databases">
        <title>Complete genome sequence of Marinomonas pontica strain 200518_36.</title>
        <authorList>
            <person name="Ueki S."/>
            <person name="Gajardo G."/>
            <person name="Maruyama F."/>
        </authorList>
    </citation>
    <scope>NUCLEOTIDE SEQUENCE [LARGE SCALE GENOMIC DNA]</scope>
    <source>
        <strain evidence="2 3">200518_36</strain>
    </source>
</reference>
<feature type="domain" description="Nitrate/nitrite sensing protein" evidence="1">
    <location>
        <begin position="45"/>
        <end position="259"/>
    </location>
</feature>
<keyword evidence="3" id="KW-1185">Reference proteome</keyword>
<evidence type="ECO:0000313" key="2">
    <source>
        <dbReference type="EMBL" id="BDX03307.1"/>
    </source>
</evidence>
<organism evidence="2 3">
    <name type="scientific">Marinomonas pontica</name>
    <dbReference type="NCBI Taxonomy" id="264739"/>
    <lineage>
        <taxon>Bacteria</taxon>
        <taxon>Pseudomonadati</taxon>
        <taxon>Pseudomonadota</taxon>
        <taxon>Gammaproteobacteria</taxon>
        <taxon>Oceanospirillales</taxon>
        <taxon>Oceanospirillaceae</taxon>
        <taxon>Marinomonas</taxon>
    </lineage>
</organism>